<proteinExistence type="inferred from homology"/>
<dbReference type="Gene3D" id="1.10.10.10">
    <property type="entry name" value="Winged helix-like DNA-binding domain superfamily/Winged helix DNA-binding domain"/>
    <property type="match status" value="1"/>
</dbReference>
<accession>A0AA97FD31</accession>
<dbReference type="AlphaFoldDB" id="A0AA97FD31"/>
<keyword evidence="5" id="KW-1185">Reference proteome</keyword>
<evidence type="ECO:0000256" key="1">
    <source>
        <dbReference type="ARBA" id="ARBA00009350"/>
    </source>
</evidence>
<comment type="similarity">
    <text evidence="1 2">Belongs to the UPF0251 family.</text>
</comment>
<reference evidence="4 5" key="1">
    <citation type="submission" date="2019-09" db="EMBL/GenBank/DDBJ databases">
        <title>The complete genome of Methanoplanus sp. FWC-SCC4.</title>
        <authorList>
            <person name="Chen S.-C."/>
            <person name="Zhou Y.-Z."/>
            <person name="Lai M.-C."/>
        </authorList>
    </citation>
    <scope>NUCLEOTIDE SEQUENCE [LARGE SCALE GENOMIC DNA]</scope>
    <source>
        <strain evidence="4 5">FWC-SCC4</strain>
    </source>
</reference>
<dbReference type="HAMAP" id="MF_00674">
    <property type="entry name" value="UPF0251"/>
    <property type="match status" value="1"/>
</dbReference>
<dbReference type="Pfam" id="PF02001">
    <property type="entry name" value="DUF134"/>
    <property type="match status" value="1"/>
</dbReference>
<gene>
    <name evidence="4" type="ORF">F1737_08545</name>
</gene>
<feature type="compositionally biased region" description="Basic residues" evidence="3">
    <location>
        <begin position="8"/>
        <end position="20"/>
    </location>
</feature>
<dbReference type="SUPFAM" id="SSF88659">
    <property type="entry name" value="Sigma3 and sigma4 domains of RNA polymerase sigma factors"/>
    <property type="match status" value="1"/>
</dbReference>
<dbReference type="KEGG" id="mefw:F1737_08545"/>
<dbReference type="Proteomes" id="UP001301797">
    <property type="component" value="Chromosome"/>
</dbReference>
<dbReference type="PANTHER" id="PTHR37478">
    <property type="match status" value="1"/>
</dbReference>
<feature type="region of interest" description="Disordered" evidence="3">
    <location>
        <begin position="1"/>
        <end position="23"/>
    </location>
</feature>
<evidence type="ECO:0000313" key="4">
    <source>
        <dbReference type="EMBL" id="WOF16734.1"/>
    </source>
</evidence>
<dbReference type="EMBL" id="CP043875">
    <property type="protein sequence ID" value="WOF16734.1"/>
    <property type="molecule type" value="Genomic_DNA"/>
</dbReference>
<evidence type="ECO:0000256" key="3">
    <source>
        <dbReference type="SAM" id="MobiDB-lite"/>
    </source>
</evidence>
<dbReference type="PANTHER" id="PTHR37478:SF2">
    <property type="entry name" value="UPF0251 PROTEIN TK0562"/>
    <property type="match status" value="1"/>
</dbReference>
<organism evidence="4 5">
    <name type="scientific">Methanochimaera problematica</name>
    <dbReference type="NCBI Taxonomy" id="2609417"/>
    <lineage>
        <taxon>Archaea</taxon>
        <taxon>Methanobacteriati</taxon>
        <taxon>Methanobacteriota</taxon>
        <taxon>Stenosarchaea group</taxon>
        <taxon>Methanomicrobia</taxon>
        <taxon>Methanomicrobiales</taxon>
        <taxon>Methanomicrobiaceae</taxon>
        <taxon>Methanochimaera</taxon>
    </lineage>
</organism>
<sequence>MNTDGHGQGRRRRGRGRPRGSRNIEFPYKCNRFVPDETFEPDDEPVILYYDELEALRLVDLNDLDQEQAAASLGISRRTLWTDLHRARKKVADAIVNGKTISIVFEK</sequence>
<evidence type="ECO:0000256" key="2">
    <source>
        <dbReference type="HAMAP-Rule" id="MF_00674"/>
    </source>
</evidence>
<dbReference type="InterPro" id="IPR002852">
    <property type="entry name" value="UPF0251"/>
</dbReference>
<dbReference type="RefSeq" id="WP_317136161.1">
    <property type="nucleotide sequence ID" value="NZ_CP043875.1"/>
</dbReference>
<dbReference type="GeneID" id="85230206"/>
<name>A0AA97FD31_9EURY</name>
<protein>
    <recommendedName>
        <fullName evidence="2">UPF0251 protein F1737_08545</fullName>
    </recommendedName>
</protein>
<dbReference type="InterPro" id="IPR036388">
    <property type="entry name" value="WH-like_DNA-bd_sf"/>
</dbReference>
<evidence type="ECO:0000313" key="5">
    <source>
        <dbReference type="Proteomes" id="UP001301797"/>
    </source>
</evidence>
<dbReference type="InterPro" id="IPR013324">
    <property type="entry name" value="RNA_pol_sigma_r3/r4-like"/>
</dbReference>